<organism evidence="3 4">
    <name type="scientific">Ideonella paludis</name>
    <dbReference type="NCBI Taxonomy" id="1233411"/>
    <lineage>
        <taxon>Bacteria</taxon>
        <taxon>Pseudomonadati</taxon>
        <taxon>Pseudomonadota</taxon>
        <taxon>Betaproteobacteria</taxon>
        <taxon>Burkholderiales</taxon>
        <taxon>Sphaerotilaceae</taxon>
        <taxon>Ideonella</taxon>
    </lineage>
</organism>
<dbReference type="PANTHER" id="PTHR35024">
    <property type="entry name" value="HYPOTHETICAL CYTOSOLIC PROTEIN"/>
    <property type="match status" value="1"/>
</dbReference>
<proteinExistence type="inferred from homology"/>
<dbReference type="RefSeq" id="WP_210809551.1">
    <property type="nucleotide sequence ID" value="NZ_JAGQDG010000004.1"/>
</dbReference>
<dbReference type="Proteomes" id="UP000672097">
    <property type="component" value="Unassembled WGS sequence"/>
</dbReference>
<dbReference type="InterPro" id="IPR007607">
    <property type="entry name" value="BacA/B"/>
</dbReference>
<comment type="caution">
    <text evidence="3">The sequence shown here is derived from an EMBL/GenBank/DDBJ whole genome shotgun (WGS) entry which is preliminary data.</text>
</comment>
<accession>A0ABS5DYM6</accession>
<feature type="region of interest" description="Disordered" evidence="2">
    <location>
        <begin position="1"/>
        <end position="39"/>
    </location>
</feature>
<feature type="compositionally biased region" description="Acidic residues" evidence="2">
    <location>
        <begin position="1"/>
        <end position="10"/>
    </location>
</feature>
<evidence type="ECO:0000256" key="1">
    <source>
        <dbReference type="ARBA" id="ARBA00044755"/>
    </source>
</evidence>
<evidence type="ECO:0000313" key="4">
    <source>
        <dbReference type="Proteomes" id="UP000672097"/>
    </source>
</evidence>
<dbReference type="PANTHER" id="PTHR35024:SF4">
    <property type="entry name" value="POLYMER-FORMING CYTOSKELETAL PROTEIN"/>
    <property type="match status" value="1"/>
</dbReference>
<dbReference type="EMBL" id="JAGQDG010000004">
    <property type="protein sequence ID" value="MBQ0936247.1"/>
    <property type="molecule type" value="Genomic_DNA"/>
</dbReference>
<dbReference type="Pfam" id="PF04519">
    <property type="entry name" value="Bactofilin"/>
    <property type="match status" value="1"/>
</dbReference>
<sequence>MNDLPQDSEDTAAGGLSDDHQRTQPGELQDGPPKVALGHTMPEVGRVPVLAPSLQGLASQGGALRHSTLARGMEFSGSAVVVGSLTVAGEVTGQLSLPAPANGHVTVTETGVVEGDISARNISVLGRTNGLLDAPGGKVSLHGTASVTGRIRYTHLQVNGADLNAQLERVRADADGSAG</sequence>
<comment type="similarity">
    <text evidence="1">Belongs to the bactofilin family.</text>
</comment>
<evidence type="ECO:0000256" key="2">
    <source>
        <dbReference type="SAM" id="MobiDB-lite"/>
    </source>
</evidence>
<keyword evidence="4" id="KW-1185">Reference proteome</keyword>
<gene>
    <name evidence="3" type="ORF">KAK11_12980</name>
</gene>
<name>A0ABS5DYM6_9BURK</name>
<protein>
    <submittedName>
        <fullName evidence="3">Polymer-forming cytoskeletal protein</fullName>
    </submittedName>
</protein>
<reference evidence="3 4" key="1">
    <citation type="submission" date="2021-04" db="EMBL/GenBank/DDBJ databases">
        <title>The genome sequence of type strain Ideonella paludis KCTC 32238.</title>
        <authorList>
            <person name="Liu Y."/>
        </authorList>
    </citation>
    <scope>NUCLEOTIDE SEQUENCE [LARGE SCALE GENOMIC DNA]</scope>
    <source>
        <strain evidence="3 4">KCTC 32238</strain>
    </source>
</reference>
<evidence type="ECO:0000313" key="3">
    <source>
        <dbReference type="EMBL" id="MBQ0936247.1"/>
    </source>
</evidence>